<keyword evidence="10 11" id="KW-0449">Lipoprotein</keyword>
<dbReference type="OrthoDB" id="9789463at2"/>
<name>A0A1T4RJH8_9GAMM</name>
<dbReference type="Proteomes" id="UP000191418">
    <property type="component" value="Unassembled WGS sequence"/>
</dbReference>
<sequence>MLQFKRVMVLGLFLALAGCQKESMVKPDDPFYAPVQPSHIAPPPAANGSLYQQNYSMTLYGDRKAYRVGDVITIMLTETTKSKKSTNAALSKSNSATIANPTILGQQPFNLETSIENDTAFSGKGSTGQSNSLQGSITVTVHQLYPNGLMFVKGEKWLNLTNGSEVIRVSGLLRPEDVSPENTALSTKLADARLTYSGTGDLADTTSQGWLTRFFNSGWWPF</sequence>
<dbReference type="NCBIfam" id="NF001304">
    <property type="entry name" value="PRK00249.1-4"/>
    <property type="match status" value="1"/>
</dbReference>
<evidence type="ECO:0000313" key="12">
    <source>
        <dbReference type="EMBL" id="OPX54820.1"/>
    </source>
</evidence>
<accession>A0A1T4RJH8</accession>
<comment type="subunit">
    <text evidence="4 11">The basal body constitutes a major portion of the flagellar organelle and consists of four rings (L,P,S, and M) mounted on a central rod.</text>
</comment>
<dbReference type="PROSITE" id="PS51257">
    <property type="entry name" value="PROKAR_LIPOPROTEIN"/>
    <property type="match status" value="1"/>
</dbReference>
<proteinExistence type="inferred from homology"/>
<keyword evidence="12" id="KW-0966">Cell projection</keyword>
<dbReference type="HAMAP" id="MF_00415">
    <property type="entry name" value="FlgH"/>
    <property type="match status" value="1"/>
</dbReference>
<evidence type="ECO:0000256" key="7">
    <source>
        <dbReference type="ARBA" id="ARBA00023139"/>
    </source>
</evidence>
<keyword evidence="5 11" id="KW-0732">Signal</keyword>
<dbReference type="GO" id="GO:0009279">
    <property type="term" value="C:cell outer membrane"/>
    <property type="evidence" value="ECO:0007669"/>
    <property type="project" value="UniProtKB-SubCell"/>
</dbReference>
<dbReference type="EMBL" id="MTSM01000018">
    <property type="protein sequence ID" value="OPX54820.1"/>
    <property type="molecule type" value="Genomic_DNA"/>
</dbReference>
<comment type="caution">
    <text evidence="12">The sequence shown here is derived from an EMBL/GenBank/DDBJ whole genome shotgun (WGS) entry which is preliminary data.</text>
</comment>
<evidence type="ECO:0000256" key="9">
    <source>
        <dbReference type="ARBA" id="ARBA00023237"/>
    </source>
</evidence>
<evidence type="ECO:0000256" key="10">
    <source>
        <dbReference type="ARBA" id="ARBA00023288"/>
    </source>
</evidence>
<evidence type="ECO:0000256" key="2">
    <source>
        <dbReference type="ARBA" id="ARBA00004635"/>
    </source>
</evidence>
<evidence type="ECO:0000313" key="13">
    <source>
        <dbReference type="Proteomes" id="UP000191418"/>
    </source>
</evidence>
<dbReference type="PANTHER" id="PTHR34933:SF1">
    <property type="entry name" value="FLAGELLAR L-RING PROTEIN"/>
    <property type="match status" value="1"/>
</dbReference>
<evidence type="ECO:0000256" key="11">
    <source>
        <dbReference type="HAMAP-Rule" id="MF_00415"/>
    </source>
</evidence>
<evidence type="ECO:0000256" key="1">
    <source>
        <dbReference type="ARBA" id="ARBA00002591"/>
    </source>
</evidence>
<dbReference type="GO" id="GO:0071973">
    <property type="term" value="P:bacterial-type flagellum-dependent cell motility"/>
    <property type="evidence" value="ECO:0007669"/>
    <property type="project" value="InterPro"/>
</dbReference>
<keyword evidence="12" id="KW-0282">Flagellum</keyword>
<dbReference type="Pfam" id="PF02107">
    <property type="entry name" value="FlgH"/>
    <property type="match status" value="1"/>
</dbReference>
<evidence type="ECO:0000256" key="4">
    <source>
        <dbReference type="ARBA" id="ARBA00011439"/>
    </source>
</evidence>
<protein>
    <recommendedName>
        <fullName evidence="11">Flagellar L-ring protein</fullName>
    </recommendedName>
    <alternativeName>
        <fullName evidence="11">Basal body L-ring protein</fullName>
    </alternativeName>
</protein>
<dbReference type="GO" id="GO:0009427">
    <property type="term" value="C:bacterial-type flagellum basal body, distal rod, L ring"/>
    <property type="evidence" value="ECO:0007669"/>
    <property type="project" value="InterPro"/>
</dbReference>
<keyword evidence="6 11" id="KW-0472">Membrane</keyword>
<comment type="function">
    <text evidence="1 11">Assembles around the rod to form the L-ring and probably protects the motor/basal body from shearing forces during rotation.</text>
</comment>
<evidence type="ECO:0000256" key="5">
    <source>
        <dbReference type="ARBA" id="ARBA00022729"/>
    </source>
</evidence>
<comment type="similarity">
    <text evidence="3 11">Belongs to the FlgH family.</text>
</comment>
<dbReference type="GO" id="GO:0003774">
    <property type="term" value="F:cytoskeletal motor activity"/>
    <property type="evidence" value="ECO:0007669"/>
    <property type="project" value="InterPro"/>
</dbReference>
<evidence type="ECO:0000256" key="6">
    <source>
        <dbReference type="ARBA" id="ARBA00023136"/>
    </source>
</evidence>
<evidence type="ECO:0000256" key="3">
    <source>
        <dbReference type="ARBA" id="ARBA00006929"/>
    </source>
</evidence>
<dbReference type="AlphaFoldDB" id="A0A1T4RJH8"/>
<organism evidence="12 13">
    <name type="scientific">Oceanospirillum multiglobuliferum</name>
    <dbReference type="NCBI Taxonomy" id="64969"/>
    <lineage>
        <taxon>Bacteria</taxon>
        <taxon>Pseudomonadati</taxon>
        <taxon>Pseudomonadota</taxon>
        <taxon>Gammaproteobacteria</taxon>
        <taxon>Oceanospirillales</taxon>
        <taxon>Oceanospirillaceae</taxon>
        <taxon>Oceanospirillum</taxon>
    </lineage>
</organism>
<keyword evidence="9 11" id="KW-0998">Cell outer membrane</keyword>
<keyword evidence="13" id="KW-1185">Reference proteome</keyword>
<dbReference type="PANTHER" id="PTHR34933">
    <property type="entry name" value="FLAGELLAR L-RING PROTEIN"/>
    <property type="match status" value="1"/>
</dbReference>
<dbReference type="PRINTS" id="PR01008">
    <property type="entry name" value="FLGLRINGFLGH"/>
</dbReference>
<keyword evidence="8 11" id="KW-0975">Bacterial flagellum</keyword>
<dbReference type="RefSeq" id="WP_078745969.1">
    <property type="nucleotide sequence ID" value="NZ_FUXG01000017.1"/>
</dbReference>
<keyword evidence="12" id="KW-0969">Cilium</keyword>
<keyword evidence="7" id="KW-0564">Palmitate</keyword>
<gene>
    <name evidence="11" type="primary">flgH</name>
    <name evidence="12" type="ORF">BTE48_12420</name>
</gene>
<dbReference type="STRING" id="64969.SAMN02745127_02415"/>
<comment type="subcellular location">
    <subcellularLocation>
        <location evidence="11">Cell outer membrane</location>
        <topology evidence="11">Lipid-anchor</topology>
    </subcellularLocation>
    <subcellularLocation>
        <location evidence="11">Bacterial flagellum basal body</location>
    </subcellularLocation>
    <subcellularLocation>
        <location evidence="2">Membrane</location>
        <topology evidence="2">Lipid-anchor</topology>
    </subcellularLocation>
</comment>
<dbReference type="InterPro" id="IPR000527">
    <property type="entry name" value="Flag_Lring"/>
</dbReference>
<reference evidence="12 13" key="1">
    <citation type="submission" date="2017-01" db="EMBL/GenBank/DDBJ databases">
        <title>Genome Sequencing of a Marine Spirillum, Oceanospirillum multiglobuliferum ATCC 33336, from Japan.</title>
        <authorList>
            <person name="Carney J.G."/>
            <person name="Trachtenberg A.M."/>
            <person name="Rheaume B.A."/>
            <person name="Linnane J.D."/>
            <person name="Pitts N.L."/>
            <person name="Mykles D.L."/>
            <person name="Maclea K.S."/>
        </authorList>
    </citation>
    <scope>NUCLEOTIDE SEQUENCE [LARGE SCALE GENOMIC DNA]</scope>
    <source>
        <strain evidence="12 13">ATCC 33336</strain>
    </source>
</reference>
<evidence type="ECO:0000256" key="8">
    <source>
        <dbReference type="ARBA" id="ARBA00023143"/>
    </source>
</evidence>